<dbReference type="InterPro" id="IPR021109">
    <property type="entry name" value="Peptidase_aspartic_dom_sf"/>
</dbReference>
<gene>
    <name evidence="1" type="ORF">SI7747_UN021252</name>
</gene>
<sequence length="98" mass="11043">MVECRAIRNFISVKEATQLGLTLSGEDSHIKDNNLATFTLIGVTQGTQLRLRAWERQVDFMILPIDDFDVVLEIGFLTRPRMNLPSIVGTHNKCHSTS</sequence>
<proteinExistence type="predicted"/>
<evidence type="ECO:0000313" key="2">
    <source>
        <dbReference type="Proteomes" id="UP001189122"/>
    </source>
</evidence>
<dbReference type="Proteomes" id="UP001189122">
    <property type="component" value="Unassembled WGS sequence"/>
</dbReference>
<dbReference type="Gene3D" id="2.40.70.10">
    <property type="entry name" value="Acid Proteases"/>
    <property type="match status" value="1"/>
</dbReference>
<protein>
    <submittedName>
        <fullName evidence="1">Uncharacterized protein</fullName>
    </submittedName>
</protein>
<evidence type="ECO:0000313" key="1">
    <source>
        <dbReference type="EMBL" id="CAA6674894.1"/>
    </source>
</evidence>
<name>A0ABN7EAI0_SPIIN</name>
<keyword evidence="2" id="KW-1185">Reference proteome</keyword>
<reference evidence="2" key="1">
    <citation type="journal article" date="2020" name="Sci. Rep.">
        <title>Chromosome-scale genome assembly for the duckweed Spirodela intermedia, integrating cytogenetic maps, PacBio and Oxford Nanopore libraries.</title>
        <authorList>
            <person name="Hoang P.T.N."/>
            <person name="Fiebig A."/>
            <person name="Novak P."/>
            <person name="Macas J."/>
            <person name="Cao H.X."/>
            <person name="Stepanenko A."/>
            <person name="Chen G."/>
            <person name="Borisjuk N."/>
            <person name="Scholz U."/>
            <person name="Schubert I."/>
        </authorList>
    </citation>
    <scope>NUCLEOTIDE SEQUENCE [LARGE SCALE GENOMIC DNA]</scope>
</reference>
<organism evidence="1 2">
    <name type="scientific">Spirodela intermedia</name>
    <name type="common">Intermediate duckweed</name>
    <dbReference type="NCBI Taxonomy" id="51605"/>
    <lineage>
        <taxon>Eukaryota</taxon>
        <taxon>Viridiplantae</taxon>
        <taxon>Streptophyta</taxon>
        <taxon>Embryophyta</taxon>
        <taxon>Tracheophyta</taxon>
        <taxon>Spermatophyta</taxon>
        <taxon>Magnoliopsida</taxon>
        <taxon>Liliopsida</taxon>
        <taxon>Araceae</taxon>
        <taxon>Lemnoideae</taxon>
        <taxon>Spirodela</taxon>
    </lineage>
</organism>
<accession>A0ABN7EAI0</accession>
<dbReference type="EMBL" id="CACRZD030000170">
    <property type="protein sequence ID" value="CAA6674894.1"/>
    <property type="molecule type" value="Genomic_DNA"/>
</dbReference>
<comment type="caution">
    <text evidence="1">The sequence shown here is derived from an EMBL/GenBank/DDBJ whole genome shotgun (WGS) entry which is preliminary data.</text>
</comment>